<dbReference type="Proteomes" id="UP000000607">
    <property type="component" value="Chromosome"/>
</dbReference>
<evidence type="ECO:0000313" key="8">
    <source>
        <dbReference type="EMBL" id="AAU37816.1"/>
    </source>
</evidence>
<feature type="domain" description="NADP-dependent oxidoreductase" evidence="7">
    <location>
        <begin position="39"/>
        <end position="274"/>
    </location>
</feature>
<keyword evidence="3" id="KW-0560">Oxidoreductase</keyword>
<dbReference type="PROSITE" id="PS00062">
    <property type="entry name" value="ALDOKETO_REDUCTASE_2"/>
    <property type="match status" value="1"/>
</dbReference>
<protein>
    <submittedName>
        <fullName evidence="8">ARA1 protein</fullName>
    </submittedName>
</protein>
<dbReference type="GO" id="GO:0016616">
    <property type="term" value="F:oxidoreductase activity, acting on the CH-OH group of donors, NAD or NADP as acceptor"/>
    <property type="evidence" value="ECO:0007669"/>
    <property type="project" value="UniProtKB-ARBA"/>
</dbReference>
<evidence type="ECO:0000256" key="4">
    <source>
        <dbReference type="PIRSR" id="PIRSR000097-1"/>
    </source>
</evidence>
<dbReference type="InterPro" id="IPR020471">
    <property type="entry name" value="AKR"/>
</dbReference>
<feature type="binding site" evidence="5">
    <location>
        <position position="124"/>
    </location>
    <ligand>
        <name>substrate</name>
    </ligand>
</feature>
<evidence type="ECO:0000256" key="2">
    <source>
        <dbReference type="ARBA" id="ARBA00022857"/>
    </source>
</evidence>
<dbReference type="CDD" id="cd19133">
    <property type="entry name" value="AKR_AKR5F1"/>
    <property type="match status" value="1"/>
</dbReference>
<dbReference type="eggNOG" id="COG0656">
    <property type="taxonomic scope" value="Bacteria"/>
</dbReference>
<dbReference type="FunFam" id="3.20.20.100:FF:000015">
    <property type="entry name" value="Oxidoreductase, aldo/keto reductase family"/>
    <property type="match status" value="1"/>
</dbReference>
<evidence type="ECO:0000256" key="6">
    <source>
        <dbReference type="PIRSR" id="PIRSR000097-3"/>
    </source>
</evidence>
<evidence type="ECO:0000256" key="5">
    <source>
        <dbReference type="PIRSR" id="PIRSR000097-2"/>
    </source>
</evidence>
<dbReference type="PIRSF" id="PIRSF000097">
    <property type="entry name" value="AKR"/>
    <property type="match status" value="1"/>
</dbReference>
<keyword evidence="2" id="KW-0521">NADP</keyword>
<feature type="site" description="Lowers pKa of active site Tyr" evidence="6">
    <location>
        <position position="91"/>
    </location>
</feature>
<dbReference type="InterPro" id="IPR023210">
    <property type="entry name" value="NADP_OxRdtase_dom"/>
</dbReference>
<dbReference type="InterPro" id="IPR036812">
    <property type="entry name" value="NAD(P)_OxRdtase_dom_sf"/>
</dbReference>
<dbReference type="SUPFAM" id="SSF51430">
    <property type="entry name" value="NAD(P)-linked oxidoreductase"/>
    <property type="match status" value="1"/>
</dbReference>
<organism evidence="8 9">
    <name type="scientific">Mannheimia succiniciproducens (strain KCTC 0769BP / MBEL55E)</name>
    <dbReference type="NCBI Taxonomy" id="221988"/>
    <lineage>
        <taxon>Bacteria</taxon>
        <taxon>Pseudomonadati</taxon>
        <taxon>Pseudomonadota</taxon>
        <taxon>Gammaproteobacteria</taxon>
        <taxon>Pasteurellales</taxon>
        <taxon>Pasteurellaceae</taxon>
        <taxon>Basfia</taxon>
    </lineage>
</organism>
<name>Q65T94_MANSM</name>
<dbReference type="PANTHER" id="PTHR43827:SF3">
    <property type="entry name" value="NADP-DEPENDENT OXIDOREDUCTASE DOMAIN-CONTAINING PROTEIN"/>
    <property type="match status" value="1"/>
</dbReference>
<dbReference type="KEGG" id="msu:MS1209"/>
<dbReference type="HOGENOM" id="CLU_023205_0_1_6"/>
<proteinExistence type="inferred from homology"/>
<comment type="similarity">
    <text evidence="1">Belongs to the aldo/keto reductase family.</text>
</comment>
<reference evidence="8 9" key="1">
    <citation type="journal article" date="2004" name="Nat. Biotechnol.">
        <title>The genome sequence of the capnophilic rumen bacterium Mannheimia succiniciproducens.</title>
        <authorList>
            <person name="Hong S.H."/>
            <person name="Kim J.S."/>
            <person name="Lee S.Y."/>
            <person name="In Y.H."/>
            <person name="Choi S.S."/>
            <person name="Rih J.-K."/>
            <person name="Kim C.H."/>
            <person name="Jeong H."/>
            <person name="Hur C.G."/>
            <person name="Kim J.J."/>
        </authorList>
    </citation>
    <scope>NUCLEOTIDE SEQUENCE [LARGE SCALE GENOMIC DNA]</scope>
    <source>
        <strain evidence="9">KCTC 0769BP / MBEL55E</strain>
    </source>
</reference>
<accession>Q65T94</accession>
<dbReference type="PRINTS" id="PR00069">
    <property type="entry name" value="ALDKETRDTASE"/>
</dbReference>
<dbReference type="STRING" id="221988.MS1209"/>
<evidence type="ECO:0000256" key="1">
    <source>
        <dbReference type="ARBA" id="ARBA00007905"/>
    </source>
</evidence>
<dbReference type="Gene3D" id="3.20.20.100">
    <property type="entry name" value="NADP-dependent oxidoreductase domain"/>
    <property type="match status" value="1"/>
</dbReference>
<evidence type="ECO:0000256" key="3">
    <source>
        <dbReference type="ARBA" id="ARBA00023002"/>
    </source>
</evidence>
<dbReference type="PANTHER" id="PTHR43827">
    <property type="entry name" value="2,5-DIKETO-D-GLUCONIC ACID REDUCTASE"/>
    <property type="match status" value="1"/>
</dbReference>
<gene>
    <name evidence="8" type="primary">ara1</name>
    <name evidence="8" type="ordered locus">MS1209</name>
</gene>
<sequence length="300" mass="33687">MQWLKYKHRCKYSLGGNKMQTFKLNNGVEIPVLGFGVFQIPPEETEQAVISAIHAGYRHIDTAQAYMNETETGAGIRNSGVVREEIFVTSKVWIENYGYEAAKASLDRTLARLDIGYIDLMLLHQPFNDVYGAWRALEEYLAAGKIRAIGLSNFTADRVLDVGLYNKVMPAVNQIEINPFHQQQAQVEGLLSEGIVPEAWGPFAEGKFGIFENPVLAKIGQKYGKSIAQVVTRWLVQRGVVVLAKSTRPERMAENLNVFDFELDADDFAQIAALDVGKSQIISHTDLAMVRQFKEWVFNV</sequence>
<evidence type="ECO:0000259" key="7">
    <source>
        <dbReference type="Pfam" id="PF00248"/>
    </source>
</evidence>
<keyword evidence="9" id="KW-1185">Reference proteome</keyword>
<dbReference type="EMBL" id="AE016827">
    <property type="protein sequence ID" value="AAU37816.1"/>
    <property type="molecule type" value="Genomic_DNA"/>
</dbReference>
<evidence type="ECO:0000313" key="9">
    <source>
        <dbReference type="Proteomes" id="UP000000607"/>
    </source>
</evidence>
<dbReference type="InterPro" id="IPR018170">
    <property type="entry name" value="Aldo/ket_reductase_CS"/>
</dbReference>
<feature type="active site" description="Proton donor" evidence="4">
    <location>
        <position position="66"/>
    </location>
</feature>
<dbReference type="AlphaFoldDB" id="Q65T94"/>
<dbReference type="Pfam" id="PF00248">
    <property type="entry name" value="Aldo_ket_red"/>
    <property type="match status" value="1"/>
</dbReference>